<keyword evidence="3" id="KW-1185">Reference proteome</keyword>
<organism evidence="2 3">
    <name type="scientific">Phytoactinopolyspora alkaliphila</name>
    <dbReference type="NCBI Taxonomy" id="1783498"/>
    <lineage>
        <taxon>Bacteria</taxon>
        <taxon>Bacillati</taxon>
        <taxon>Actinomycetota</taxon>
        <taxon>Actinomycetes</taxon>
        <taxon>Jiangellales</taxon>
        <taxon>Jiangellaceae</taxon>
        <taxon>Phytoactinopolyspora</taxon>
    </lineage>
</organism>
<comment type="caution">
    <text evidence="2">The sequence shown here is derived from an EMBL/GenBank/DDBJ whole genome shotgun (WGS) entry which is preliminary data.</text>
</comment>
<feature type="transmembrane region" description="Helical" evidence="1">
    <location>
        <begin position="25"/>
        <end position="49"/>
    </location>
</feature>
<dbReference type="RefSeq" id="WP_163816825.1">
    <property type="nucleotide sequence ID" value="NZ_JAAGOB010000002.1"/>
</dbReference>
<keyword evidence="1" id="KW-0812">Transmembrane</keyword>
<dbReference type="EMBL" id="JAAGOB010000002">
    <property type="protein sequence ID" value="NED94785.1"/>
    <property type="molecule type" value="Genomic_DNA"/>
</dbReference>
<proteinExistence type="predicted"/>
<sequence length="168" mass="17676">MGEDTIESEPTARQEPAELTVKTEVAAVFVVVAMVVGVGLGLAIGASAFGSDSNGSDDRGSAETVGGVVNETAFDAAKDECASDSLYVRVLDDGAALEVKGEGEESLGADITEIYCVLESLGAPESVISRMSSTRDLDGTQDGSWSEIYATWKYHPNSGLNMIFEERR</sequence>
<protein>
    <submittedName>
        <fullName evidence="2">Uncharacterized protein</fullName>
    </submittedName>
</protein>
<evidence type="ECO:0000256" key="1">
    <source>
        <dbReference type="SAM" id="Phobius"/>
    </source>
</evidence>
<accession>A0A6N9YIM1</accession>
<dbReference type="Proteomes" id="UP000469185">
    <property type="component" value="Unassembled WGS sequence"/>
</dbReference>
<keyword evidence="1" id="KW-0472">Membrane</keyword>
<keyword evidence="1" id="KW-1133">Transmembrane helix</keyword>
<evidence type="ECO:0000313" key="3">
    <source>
        <dbReference type="Proteomes" id="UP000469185"/>
    </source>
</evidence>
<gene>
    <name evidence="2" type="ORF">G1H11_05620</name>
</gene>
<dbReference type="AlphaFoldDB" id="A0A6N9YIM1"/>
<reference evidence="2 3" key="1">
    <citation type="submission" date="2020-02" db="EMBL/GenBank/DDBJ databases">
        <authorList>
            <person name="Li X.-J."/>
            <person name="Feng X.-M."/>
        </authorList>
    </citation>
    <scope>NUCLEOTIDE SEQUENCE [LARGE SCALE GENOMIC DNA]</scope>
    <source>
        <strain evidence="2 3">CGMCC 4.7225</strain>
    </source>
</reference>
<evidence type="ECO:0000313" key="2">
    <source>
        <dbReference type="EMBL" id="NED94785.1"/>
    </source>
</evidence>
<name>A0A6N9YIM1_9ACTN</name>